<comment type="subcellular location">
    <subcellularLocation>
        <location evidence="3">Cytoplasm</location>
    </subcellularLocation>
    <subcellularLocation>
        <location evidence="2">Mitochondrion</location>
    </subcellularLocation>
    <subcellularLocation>
        <location evidence="1">Nucleus</location>
    </subcellularLocation>
</comment>
<keyword evidence="8" id="KW-0391">Immunity</keyword>
<protein>
    <recommendedName>
        <fullName evidence="5">Evolutionarily conserved signaling intermediate in Toll pathway, mitochondrial</fullName>
    </recommendedName>
</protein>
<evidence type="ECO:0000256" key="6">
    <source>
        <dbReference type="ARBA" id="ARBA00022490"/>
    </source>
</evidence>
<dbReference type="GO" id="GO:0007178">
    <property type="term" value="P:cell surface receptor protein serine/threonine kinase signaling pathway"/>
    <property type="evidence" value="ECO:0007669"/>
    <property type="project" value="TreeGrafter"/>
</dbReference>
<dbReference type="SMART" id="SM01284">
    <property type="entry name" value="ECSIT_Cterm"/>
    <property type="match status" value="1"/>
</dbReference>
<gene>
    <name evidence="14" type="ORF">OCTVUL_1B019157</name>
</gene>
<evidence type="ECO:0000256" key="12">
    <source>
        <dbReference type="SAM" id="MobiDB-lite"/>
    </source>
</evidence>
<keyword evidence="6" id="KW-0963">Cytoplasm</keyword>
<dbReference type="InterPro" id="IPR029342">
    <property type="entry name" value="ECIST_C"/>
</dbReference>
<evidence type="ECO:0000256" key="7">
    <source>
        <dbReference type="ARBA" id="ARBA00022588"/>
    </source>
</evidence>
<feature type="region of interest" description="Disordered" evidence="12">
    <location>
        <begin position="483"/>
        <end position="503"/>
    </location>
</feature>
<keyword evidence="11" id="KW-0539">Nucleus</keyword>
<comment type="similarity">
    <text evidence="4">Belongs to the ECSIT family.</text>
</comment>
<dbReference type="PANTHER" id="PTHR13113:SF1">
    <property type="entry name" value="EVOLUTIONARILY CONSERVED SIGNALING INTERMEDIATE IN TOLL PATHWAY, MITOCHONDRIAL"/>
    <property type="match status" value="1"/>
</dbReference>
<evidence type="ECO:0000259" key="13">
    <source>
        <dbReference type="SMART" id="SM01284"/>
    </source>
</evidence>
<dbReference type="Pfam" id="PF14784">
    <property type="entry name" value="ECSIT_C"/>
    <property type="match status" value="1"/>
</dbReference>
<keyword evidence="10" id="KW-0496">Mitochondrion</keyword>
<evidence type="ECO:0000256" key="4">
    <source>
        <dbReference type="ARBA" id="ARBA00007674"/>
    </source>
</evidence>
<dbReference type="PANTHER" id="PTHR13113">
    <property type="entry name" value="ECSIT EVOLUTIONARILY CONSERVED SIGNALING INTERMEDIATE IN TOLL PATHWAYS"/>
    <property type="match status" value="1"/>
</dbReference>
<evidence type="ECO:0000256" key="8">
    <source>
        <dbReference type="ARBA" id="ARBA00022859"/>
    </source>
</evidence>
<evidence type="ECO:0000256" key="2">
    <source>
        <dbReference type="ARBA" id="ARBA00004173"/>
    </source>
</evidence>
<evidence type="ECO:0000256" key="3">
    <source>
        <dbReference type="ARBA" id="ARBA00004496"/>
    </source>
</evidence>
<evidence type="ECO:0000256" key="10">
    <source>
        <dbReference type="ARBA" id="ARBA00023128"/>
    </source>
</evidence>
<keyword evidence="15" id="KW-1185">Reference proteome</keyword>
<dbReference type="GO" id="GO:0005634">
    <property type="term" value="C:nucleus"/>
    <property type="evidence" value="ECO:0007669"/>
    <property type="project" value="UniProtKB-SubCell"/>
</dbReference>
<name>A0AA36AIR8_OCTVU</name>
<dbReference type="EMBL" id="OX597815">
    <property type="protein sequence ID" value="CAI9716950.1"/>
    <property type="molecule type" value="Genomic_DNA"/>
</dbReference>
<evidence type="ECO:0000256" key="11">
    <source>
        <dbReference type="ARBA" id="ARBA00023242"/>
    </source>
</evidence>
<evidence type="ECO:0000313" key="14">
    <source>
        <dbReference type="EMBL" id="CAI9716950.1"/>
    </source>
</evidence>
<sequence>MFARDVRFLTRKVQITAEDIDEKHRNYTEFLTKNGLRPDIVLWSEQGAKEIFIELSVPYKSHIEEQQICNWTYLIAVNKMSPCVMQGICCVRRLVLSKLILPPDFFQRLHQVHRLSHLSLQQPIRTLSLSSLRYGKKEKQEQIDKEKRLIVRSEDYFDQFAEKEKNRAMFKAAVDGYVMKENVYRRGHVEFAYAAVNKLKEFGSERDLPSYKKILEVFPKYKMIPKNAWQVEMMHYPKQQQCAIDILDTMEHNAVIPDMEFGIILSEIFGLKAHVFRKYQRMMYWLPKMKNLNPYPVPLYLPEDPTYLAVLALKRMAVDLENHISVFWTTEIEKDPEVNTFIASAQSPSQRELLNKHDELSPLTVEGGHTVWLRSVLQTYFVLIAEKNPNESLKAVEAGKKLNEDDDDADDLFEWNVFTEEEHHTLPSLSTSLHQQPEGTILAMCITGTSTKASLVTWIRGLQKTNPKLEKIPVVFKLKTPETLPDITTGQPQDSNLPSANTS</sequence>
<proteinExistence type="inferred from homology"/>
<reference evidence="14" key="1">
    <citation type="submission" date="2023-08" db="EMBL/GenBank/DDBJ databases">
        <authorList>
            <person name="Alioto T."/>
            <person name="Alioto T."/>
            <person name="Gomez Garrido J."/>
        </authorList>
    </citation>
    <scope>NUCLEOTIDE SEQUENCE</scope>
</reference>
<keyword evidence="9" id="KW-0809">Transit peptide</keyword>
<dbReference type="GO" id="GO:0005739">
    <property type="term" value="C:mitochondrion"/>
    <property type="evidence" value="ECO:0007669"/>
    <property type="project" value="UniProtKB-SubCell"/>
</dbReference>
<feature type="domain" description="ECSIT C-terminal" evidence="13">
    <location>
        <begin position="347"/>
        <end position="479"/>
    </location>
</feature>
<accession>A0AA36AIR8</accession>
<dbReference type="InterPro" id="IPR010418">
    <property type="entry name" value="ECSIT"/>
</dbReference>
<dbReference type="InterPro" id="IPR046448">
    <property type="entry name" value="ECSIT_N"/>
</dbReference>
<feature type="compositionally biased region" description="Polar residues" evidence="12">
    <location>
        <begin position="486"/>
        <end position="503"/>
    </location>
</feature>
<evidence type="ECO:0000313" key="15">
    <source>
        <dbReference type="Proteomes" id="UP001162480"/>
    </source>
</evidence>
<evidence type="ECO:0000256" key="5">
    <source>
        <dbReference type="ARBA" id="ARBA00019998"/>
    </source>
</evidence>
<dbReference type="GO" id="GO:0045087">
    <property type="term" value="P:innate immune response"/>
    <property type="evidence" value="ECO:0007669"/>
    <property type="project" value="UniProtKB-KW"/>
</dbReference>
<dbReference type="Proteomes" id="UP001162480">
    <property type="component" value="Chromosome 2"/>
</dbReference>
<evidence type="ECO:0000256" key="9">
    <source>
        <dbReference type="ARBA" id="ARBA00022946"/>
    </source>
</evidence>
<dbReference type="Pfam" id="PF06239">
    <property type="entry name" value="ECSIT_N"/>
    <property type="match status" value="1"/>
</dbReference>
<evidence type="ECO:0000256" key="1">
    <source>
        <dbReference type="ARBA" id="ARBA00004123"/>
    </source>
</evidence>
<organism evidence="14 15">
    <name type="scientific">Octopus vulgaris</name>
    <name type="common">Common octopus</name>
    <dbReference type="NCBI Taxonomy" id="6645"/>
    <lineage>
        <taxon>Eukaryota</taxon>
        <taxon>Metazoa</taxon>
        <taxon>Spiralia</taxon>
        <taxon>Lophotrochozoa</taxon>
        <taxon>Mollusca</taxon>
        <taxon>Cephalopoda</taxon>
        <taxon>Coleoidea</taxon>
        <taxon>Octopodiformes</taxon>
        <taxon>Octopoda</taxon>
        <taxon>Incirrata</taxon>
        <taxon>Octopodidae</taxon>
        <taxon>Octopus</taxon>
    </lineage>
</organism>
<dbReference type="AlphaFoldDB" id="A0AA36AIR8"/>
<keyword evidence="7" id="KW-0399">Innate immunity</keyword>